<evidence type="ECO:0000256" key="4">
    <source>
        <dbReference type="ARBA" id="ARBA00023014"/>
    </source>
</evidence>
<dbReference type="GO" id="GO:0016491">
    <property type="term" value="F:oxidoreductase activity"/>
    <property type="evidence" value="ECO:0007669"/>
    <property type="project" value="InterPro"/>
</dbReference>
<protein>
    <submittedName>
        <fullName evidence="6">Anaerobic selenocysteine-containing dehydrogenase</fullName>
    </submittedName>
</protein>
<evidence type="ECO:0000256" key="3">
    <source>
        <dbReference type="ARBA" id="ARBA00023004"/>
    </source>
</evidence>
<accession>A0A1M6KVJ3</accession>
<evidence type="ECO:0000313" key="6">
    <source>
        <dbReference type="EMBL" id="SHJ62892.1"/>
    </source>
</evidence>
<dbReference type="SUPFAM" id="SSF53706">
    <property type="entry name" value="Formate dehydrogenase/DMSO reductase, domains 1-3"/>
    <property type="match status" value="1"/>
</dbReference>
<proteinExistence type="inferred from homology"/>
<dbReference type="PANTHER" id="PTHR43742:SF6">
    <property type="entry name" value="OXIDOREDUCTASE YYAE-RELATED"/>
    <property type="match status" value="1"/>
</dbReference>
<dbReference type="Proteomes" id="UP000184536">
    <property type="component" value="Unassembled WGS sequence"/>
</dbReference>
<reference evidence="7" key="1">
    <citation type="submission" date="2016-11" db="EMBL/GenBank/DDBJ databases">
        <authorList>
            <person name="Varghese N."/>
            <person name="Submissions S."/>
        </authorList>
    </citation>
    <scope>NUCLEOTIDE SEQUENCE [LARGE SCALE GENOMIC DNA]</scope>
    <source>
        <strain evidence="7">DSM 17957</strain>
    </source>
</reference>
<dbReference type="PANTHER" id="PTHR43742">
    <property type="entry name" value="TRIMETHYLAMINE-N-OXIDE REDUCTASE"/>
    <property type="match status" value="1"/>
</dbReference>
<gene>
    <name evidence="6" type="ORF">SAMN02745975_02514</name>
</gene>
<dbReference type="Pfam" id="PF01568">
    <property type="entry name" value="Molydop_binding"/>
    <property type="match status" value="1"/>
</dbReference>
<keyword evidence="3" id="KW-0408">Iron</keyword>
<dbReference type="CDD" id="cd02766">
    <property type="entry name" value="MopB_3"/>
    <property type="match status" value="1"/>
</dbReference>
<name>A0A1M6KVJ3_9FIRM</name>
<dbReference type="InterPro" id="IPR006656">
    <property type="entry name" value="Mopterin_OxRdtase"/>
</dbReference>
<keyword evidence="2" id="KW-0479">Metal-binding</keyword>
<dbReference type="GO" id="GO:0043546">
    <property type="term" value="F:molybdopterin cofactor binding"/>
    <property type="evidence" value="ECO:0007669"/>
    <property type="project" value="InterPro"/>
</dbReference>
<keyword evidence="4" id="KW-0411">Iron-sulfur</keyword>
<feature type="domain" description="4Fe-4S Mo/W bis-MGD-type" evidence="5">
    <location>
        <begin position="6"/>
        <end position="63"/>
    </location>
</feature>
<dbReference type="Gene3D" id="2.40.40.20">
    <property type="match status" value="1"/>
</dbReference>
<keyword evidence="7" id="KW-1185">Reference proteome</keyword>
<dbReference type="Gene3D" id="2.20.25.90">
    <property type="entry name" value="ADC-like domains"/>
    <property type="match status" value="1"/>
</dbReference>
<dbReference type="SMART" id="SM00926">
    <property type="entry name" value="Molybdop_Fe4S4"/>
    <property type="match status" value="1"/>
</dbReference>
<sequence length="665" mass="74742">MISVDNKKIQFACPLDCFDGCTLTAEVADGKVLGIEGKKDHPLTKGYICKKGAAHLERMYHPDRLLCPLKKTVTGWQEISWEDALEEVSEKLNDIKSQYGTLAVLHYYDSGYCGLSKMADKMFFNYYGGVTVPRGSLCWGAGIAAQKYDFGESRGHHPKDHLNAKTILLWGRNPYNTNLHLMEYLTQAKQQGTKIILIDPIKTKSAQIASEHIAIKPGTDGALALGMAHHLIVSGMINQQFIQNHVVGFEDYETYVKTFTLEKAAAVTGIDADTIRQLAEDYGKDQPACIILGYGLQRYSNGGSTIRCIDALGAITGNIGISGGGVNYGNRLIAEYIDGEVSKSASAVENHRSFSRTFLGEYLEKENNPPIKAVFVTKSNPLVQGPNLEKTIRAFEKIEYKVVFDLFMTDTAKRADLIIPCTHIMEEEDLLLSSMFSPYLNYSEKVVEPRNGIIGEYEFFRALAKKMNLSQYPDIEKEEFLKRAVKPLEEAFHLTFEDLKNNFFTVEKREIAWEDRNFTTPSGKYELYSKRAEEEGLCPLPQYSPPLEGEIQYPLRLITPHPKDSLHSQHFAFTKEIPVVYIHSITADQYGLAQDDLARVNSKQGSLLVKVAVDDHVGRDLLMIYEGWWHQSGSVNFLTEALISDMGEQAAYYDCFCNIQRETGQ</sequence>
<organism evidence="6 7">
    <name type="scientific">Geosporobacter subterraneus DSM 17957</name>
    <dbReference type="NCBI Taxonomy" id="1121919"/>
    <lineage>
        <taxon>Bacteria</taxon>
        <taxon>Bacillati</taxon>
        <taxon>Bacillota</taxon>
        <taxon>Clostridia</taxon>
        <taxon>Peptostreptococcales</taxon>
        <taxon>Thermotaleaceae</taxon>
        <taxon>Geosporobacter</taxon>
    </lineage>
</organism>
<evidence type="ECO:0000256" key="2">
    <source>
        <dbReference type="ARBA" id="ARBA00022723"/>
    </source>
</evidence>
<evidence type="ECO:0000259" key="5">
    <source>
        <dbReference type="PROSITE" id="PS51669"/>
    </source>
</evidence>
<dbReference type="Gene3D" id="3.30.2070.10">
    <property type="entry name" value="Formate dehydrogenase/DMSO reductase"/>
    <property type="match status" value="1"/>
</dbReference>
<dbReference type="PROSITE" id="PS51669">
    <property type="entry name" value="4FE4S_MOW_BIS_MGD"/>
    <property type="match status" value="1"/>
</dbReference>
<evidence type="ECO:0000313" key="7">
    <source>
        <dbReference type="Proteomes" id="UP000184536"/>
    </source>
</evidence>
<dbReference type="AlphaFoldDB" id="A0A1M6KVJ3"/>
<dbReference type="OrthoDB" id="9803192at2"/>
<dbReference type="EMBL" id="FQZV01000032">
    <property type="protein sequence ID" value="SHJ62892.1"/>
    <property type="molecule type" value="Genomic_DNA"/>
</dbReference>
<dbReference type="Gene3D" id="3.40.228.10">
    <property type="entry name" value="Dimethylsulfoxide Reductase, domain 2"/>
    <property type="match status" value="1"/>
</dbReference>
<dbReference type="STRING" id="1121919.SAMN02745975_02514"/>
<dbReference type="GO" id="GO:0046872">
    <property type="term" value="F:metal ion binding"/>
    <property type="evidence" value="ECO:0007669"/>
    <property type="project" value="UniProtKB-KW"/>
</dbReference>
<dbReference type="InterPro" id="IPR050612">
    <property type="entry name" value="Prok_Mopterin_Oxidored"/>
</dbReference>
<dbReference type="Gene3D" id="3.40.50.740">
    <property type="match status" value="1"/>
</dbReference>
<evidence type="ECO:0000256" key="1">
    <source>
        <dbReference type="ARBA" id="ARBA00010312"/>
    </source>
</evidence>
<dbReference type="GO" id="GO:0051536">
    <property type="term" value="F:iron-sulfur cluster binding"/>
    <property type="evidence" value="ECO:0007669"/>
    <property type="project" value="UniProtKB-KW"/>
</dbReference>
<dbReference type="InterPro" id="IPR006963">
    <property type="entry name" value="Mopterin_OxRdtase_4Fe-4S_dom"/>
</dbReference>
<dbReference type="SUPFAM" id="SSF50692">
    <property type="entry name" value="ADC-like"/>
    <property type="match status" value="1"/>
</dbReference>
<dbReference type="Pfam" id="PF00384">
    <property type="entry name" value="Molybdopterin"/>
    <property type="match status" value="1"/>
</dbReference>
<dbReference type="InterPro" id="IPR006657">
    <property type="entry name" value="MoPterin_dinucl-bd_dom"/>
</dbReference>
<dbReference type="InterPro" id="IPR009010">
    <property type="entry name" value="Asp_de-COase-like_dom_sf"/>
</dbReference>
<dbReference type="Pfam" id="PF04879">
    <property type="entry name" value="Molybdop_Fe4S4"/>
    <property type="match status" value="1"/>
</dbReference>
<comment type="similarity">
    <text evidence="1">Belongs to the prokaryotic molybdopterin-containing oxidoreductase family.</text>
</comment>